<dbReference type="Pfam" id="PF00246">
    <property type="entry name" value="Peptidase_M14"/>
    <property type="match status" value="1"/>
</dbReference>
<evidence type="ECO:0000256" key="1">
    <source>
        <dbReference type="ARBA" id="ARBA00001947"/>
    </source>
</evidence>
<accession>A0A6B3R5Z6</accession>
<keyword evidence="5" id="KW-0862">Zinc</keyword>
<sequence>MKHIPVILMLILAQSLAFAQDNYPDLKQISKRLKALDKNSSVNLSTLTETAGRQDIYVLKIGTGDLDNKPAIAVMGGVEGYHVLSVELALQFAERLVTEEAKALEETTFYIFPNMSPDAYAQYHEELKYERRGNASNLDHDRDGRLNEDPYEDLNKDGLITQLRIESPLGKYVPHPSDPRAMMEVDTSSSSATRYRLYSEGLDNDKDDKFNEGLKEGYAFNKIFSFKFPVFEPLAGDYAVSQKETRALLDYLYKQFNIYAFVTFGPANNLSSPLKYNAQEAKKRIVSSPLEGDVAINKMISEIYNESISQKPYKQDNQGTDGDFFQWAYFHFGRLSFSTPGWWVPEAKKDTTSTSDQKIKETEVSNFLKWAEQENLSNVFVAWEKIEHPDFKNQTVEVGGVKPFVMHNPPFSKVDSIATEHTHFILKLAQQQQKLEFHNLKVEDLKGGLKRITVDLLNNGNLPSHSELGQRSRWLKKIRVDLGASEEDILVGNTVELIDRMEALETKTLSWIVKGSGNINLKAGAPHTGFADININL</sequence>
<evidence type="ECO:0000256" key="7">
    <source>
        <dbReference type="PROSITE-ProRule" id="PRU01379"/>
    </source>
</evidence>
<dbReference type="RefSeq" id="WP_164003497.1">
    <property type="nucleotide sequence ID" value="NZ_JAAIKD010000001.1"/>
</dbReference>
<dbReference type="Gene3D" id="3.40.630.10">
    <property type="entry name" value="Zn peptidases"/>
    <property type="match status" value="1"/>
</dbReference>
<feature type="domain" description="Peptidase M14" evidence="9">
    <location>
        <begin position="22"/>
        <end position="362"/>
    </location>
</feature>
<feature type="signal peptide" evidence="8">
    <location>
        <begin position="1"/>
        <end position="19"/>
    </location>
</feature>
<evidence type="ECO:0000256" key="8">
    <source>
        <dbReference type="SAM" id="SignalP"/>
    </source>
</evidence>
<comment type="caution">
    <text evidence="7">Lacks conserved residue(s) required for the propagation of feature annotation.</text>
</comment>
<dbReference type="GO" id="GO:0004181">
    <property type="term" value="F:metallocarboxypeptidase activity"/>
    <property type="evidence" value="ECO:0007669"/>
    <property type="project" value="InterPro"/>
</dbReference>
<dbReference type="SMART" id="SM00631">
    <property type="entry name" value="Zn_pept"/>
    <property type="match status" value="1"/>
</dbReference>
<name>A0A6B3R5Z6_9FLAO</name>
<dbReference type="PANTHER" id="PTHR11705">
    <property type="entry name" value="PROTEASE FAMILY M14 CARBOXYPEPTIDASE A,B"/>
    <property type="match status" value="1"/>
</dbReference>
<reference evidence="10 11" key="1">
    <citation type="submission" date="2020-02" db="EMBL/GenBank/DDBJ databases">
        <title>Flavobacteriaceae Psychroflexus bacterium YR1-1, complete genome.</title>
        <authorList>
            <person name="Li Y."/>
            <person name="Wu S."/>
        </authorList>
    </citation>
    <scope>NUCLEOTIDE SEQUENCE [LARGE SCALE GENOMIC DNA]</scope>
    <source>
        <strain evidence="10 11">YR1-1</strain>
    </source>
</reference>
<evidence type="ECO:0000313" key="10">
    <source>
        <dbReference type="EMBL" id="NEV92854.1"/>
    </source>
</evidence>
<evidence type="ECO:0000256" key="6">
    <source>
        <dbReference type="ARBA" id="ARBA00023049"/>
    </source>
</evidence>
<protein>
    <submittedName>
        <fullName evidence="10">Peptidase</fullName>
    </submittedName>
</protein>
<comment type="caution">
    <text evidence="10">The sequence shown here is derived from an EMBL/GenBank/DDBJ whole genome shotgun (WGS) entry which is preliminary data.</text>
</comment>
<keyword evidence="11" id="KW-1185">Reference proteome</keyword>
<keyword evidence="8" id="KW-0732">Signal</keyword>
<dbReference type="EMBL" id="JAAIKD010000001">
    <property type="protein sequence ID" value="NEV92854.1"/>
    <property type="molecule type" value="Genomic_DNA"/>
</dbReference>
<evidence type="ECO:0000256" key="4">
    <source>
        <dbReference type="ARBA" id="ARBA00022801"/>
    </source>
</evidence>
<dbReference type="AlphaFoldDB" id="A0A6B3R5Z6"/>
<keyword evidence="4" id="KW-0378">Hydrolase</keyword>
<organism evidence="10 11">
    <name type="scientific">Psychroflexus aurantiacus</name>
    <dbReference type="NCBI Taxonomy" id="2709310"/>
    <lineage>
        <taxon>Bacteria</taxon>
        <taxon>Pseudomonadati</taxon>
        <taxon>Bacteroidota</taxon>
        <taxon>Flavobacteriia</taxon>
        <taxon>Flavobacteriales</taxon>
        <taxon>Flavobacteriaceae</taxon>
        <taxon>Psychroflexus</taxon>
    </lineage>
</organism>
<dbReference type="InterPro" id="IPR000834">
    <property type="entry name" value="Peptidase_M14"/>
</dbReference>
<feature type="chain" id="PRO_5025547263" evidence="8">
    <location>
        <begin position="20"/>
        <end position="537"/>
    </location>
</feature>
<keyword evidence="6" id="KW-0482">Metalloprotease</keyword>
<evidence type="ECO:0000256" key="2">
    <source>
        <dbReference type="ARBA" id="ARBA00005988"/>
    </source>
</evidence>
<comment type="cofactor">
    <cofactor evidence="1">
        <name>Zn(2+)</name>
        <dbReference type="ChEBI" id="CHEBI:29105"/>
    </cofactor>
</comment>
<comment type="similarity">
    <text evidence="2 7">Belongs to the peptidase M14 family.</text>
</comment>
<dbReference type="GO" id="GO:0005615">
    <property type="term" value="C:extracellular space"/>
    <property type="evidence" value="ECO:0007669"/>
    <property type="project" value="TreeGrafter"/>
</dbReference>
<dbReference type="GO" id="GO:0008270">
    <property type="term" value="F:zinc ion binding"/>
    <property type="evidence" value="ECO:0007669"/>
    <property type="project" value="InterPro"/>
</dbReference>
<dbReference type="Proteomes" id="UP000478505">
    <property type="component" value="Unassembled WGS sequence"/>
</dbReference>
<evidence type="ECO:0000259" key="9">
    <source>
        <dbReference type="PROSITE" id="PS52035"/>
    </source>
</evidence>
<dbReference type="CDD" id="cd06905">
    <property type="entry name" value="M14-like"/>
    <property type="match status" value="1"/>
</dbReference>
<dbReference type="SUPFAM" id="SSF53187">
    <property type="entry name" value="Zn-dependent exopeptidases"/>
    <property type="match status" value="1"/>
</dbReference>
<dbReference type="PROSITE" id="PS52035">
    <property type="entry name" value="PEPTIDASE_M14"/>
    <property type="match status" value="1"/>
</dbReference>
<evidence type="ECO:0000256" key="3">
    <source>
        <dbReference type="ARBA" id="ARBA00022670"/>
    </source>
</evidence>
<keyword evidence="3" id="KW-0645">Protease</keyword>
<gene>
    <name evidence="10" type="ORF">G3567_01675</name>
</gene>
<evidence type="ECO:0000256" key="5">
    <source>
        <dbReference type="ARBA" id="ARBA00022833"/>
    </source>
</evidence>
<evidence type="ECO:0000313" key="11">
    <source>
        <dbReference type="Proteomes" id="UP000478505"/>
    </source>
</evidence>
<proteinExistence type="inferred from homology"/>
<dbReference type="PANTHER" id="PTHR11705:SF143">
    <property type="entry name" value="SLL0236 PROTEIN"/>
    <property type="match status" value="1"/>
</dbReference>
<dbReference type="GO" id="GO:0006508">
    <property type="term" value="P:proteolysis"/>
    <property type="evidence" value="ECO:0007669"/>
    <property type="project" value="UniProtKB-KW"/>
</dbReference>